<evidence type="ECO:0000256" key="1">
    <source>
        <dbReference type="SAM" id="MobiDB-lite"/>
    </source>
</evidence>
<organism evidence="2 3">
    <name type="scientific">Subtercola vilae</name>
    <dbReference type="NCBI Taxonomy" id="2056433"/>
    <lineage>
        <taxon>Bacteria</taxon>
        <taxon>Bacillati</taxon>
        <taxon>Actinomycetota</taxon>
        <taxon>Actinomycetes</taxon>
        <taxon>Micrococcales</taxon>
        <taxon>Microbacteriaceae</taxon>
        <taxon>Subtercola</taxon>
    </lineage>
</organism>
<feature type="region of interest" description="Disordered" evidence="1">
    <location>
        <begin position="1"/>
        <end position="36"/>
    </location>
</feature>
<protein>
    <submittedName>
        <fullName evidence="2">Uncharacterized protein</fullName>
    </submittedName>
</protein>
<dbReference type="OrthoDB" id="3541267at2"/>
<name>A0A4T2BAC9_9MICO</name>
<dbReference type="AlphaFoldDB" id="A0A4T2BAC9"/>
<accession>A0A4T2BAC9</accession>
<proteinExistence type="predicted"/>
<dbReference type="EMBL" id="QYRT01000081">
    <property type="protein sequence ID" value="TIH27052.1"/>
    <property type="molecule type" value="Genomic_DNA"/>
</dbReference>
<comment type="caution">
    <text evidence="2">The sequence shown here is derived from an EMBL/GenBank/DDBJ whole genome shotgun (WGS) entry which is preliminary data.</text>
</comment>
<gene>
    <name evidence="2" type="ORF">D4765_18785</name>
</gene>
<dbReference type="RefSeq" id="WP_136643825.1">
    <property type="nucleotide sequence ID" value="NZ_QYRT01000081.1"/>
</dbReference>
<feature type="compositionally biased region" description="Basic and acidic residues" evidence="1">
    <location>
        <begin position="13"/>
        <end position="28"/>
    </location>
</feature>
<dbReference type="Proteomes" id="UP000306192">
    <property type="component" value="Unassembled WGS sequence"/>
</dbReference>
<reference evidence="2 3" key="1">
    <citation type="journal article" date="2019" name="Microorganisms">
        <title>Systematic Affiliation and Genome Analysis of Subtercola vilae DB165(T) with Particular Emphasis on Cold Adaptation of an Isolate from a High-Altitude Cold Volcano Lake.</title>
        <authorList>
            <person name="Villalobos A.S."/>
            <person name="Wiese J."/>
            <person name="Imhoff J.F."/>
            <person name="Dorador C."/>
            <person name="Keller A."/>
            <person name="Hentschel U."/>
        </authorList>
    </citation>
    <scope>NUCLEOTIDE SEQUENCE [LARGE SCALE GENOMIC DNA]</scope>
    <source>
        <strain evidence="2 3">DB165</strain>
    </source>
</reference>
<evidence type="ECO:0000313" key="3">
    <source>
        <dbReference type="Proteomes" id="UP000306192"/>
    </source>
</evidence>
<sequence length="124" mass="13621">MSAESEAIAVEVQAERDRQDQKWGEQNHPDGTGPSRMILGDLKYTKAFDGHRGISLATASADVLAGCAKQVTDSAAKQGNVFWQDILLEEVFEAFAESDTSKLRTELIQVAAVAQQWVEAIDRR</sequence>
<evidence type="ECO:0000313" key="2">
    <source>
        <dbReference type="EMBL" id="TIH27052.1"/>
    </source>
</evidence>
<keyword evidence="3" id="KW-1185">Reference proteome</keyword>
<feature type="non-terminal residue" evidence="2">
    <location>
        <position position="124"/>
    </location>
</feature>